<reference evidence="1 2" key="1">
    <citation type="journal article" date="2015" name="Genome Announc.">
        <title>Draft Genome Sequence of the Terrestrial Cyanobacterium Scytonema millei VB511283, Isolated from Eastern India.</title>
        <authorList>
            <person name="Sen D."/>
            <person name="Chandrababunaidu M.M."/>
            <person name="Singh D."/>
            <person name="Sanghi N."/>
            <person name="Ghorai A."/>
            <person name="Mishra G.P."/>
            <person name="Madduluri M."/>
            <person name="Adhikary S.P."/>
            <person name="Tripathy S."/>
        </authorList>
    </citation>
    <scope>NUCLEOTIDE SEQUENCE [LARGE SCALE GENOMIC DNA]</scope>
    <source>
        <strain evidence="1 2">VB511283</strain>
    </source>
</reference>
<comment type="caution">
    <text evidence="1">The sequence shown here is derived from an EMBL/GenBank/DDBJ whole genome shotgun (WGS) entry which is preliminary data.</text>
</comment>
<dbReference type="OrthoDB" id="488904at2"/>
<dbReference type="AlphaFoldDB" id="A0A9X5E333"/>
<sequence>MEPTEEQYLIVNALDTLDLLQNGFYDESTGDWYIQTPSPVLPISVIQHDGEVVPTNWRSDL</sequence>
<protein>
    <submittedName>
        <fullName evidence="1">Uncharacterized protein</fullName>
    </submittedName>
</protein>
<dbReference type="RefSeq" id="WP_039715362.1">
    <property type="nucleotide sequence ID" value="NZ_JTJC03000001.1"/>
</dbReference>
<evidence type="ECO:0000313" key="2">
    <source>
        <dbReference type="Proteomes" id="UP000031532"/>
    </source>
</evidence>
<name>A0A9X5E333_9CYAN</name>
<evidence type="ECO:0000313" key="1">
    <source>
        <dbReference type="EMBL" id="NHC33888.1"/>
    </source>
</evidence>
<dbReference type="EMBL" id="JTJC03000001">
    <property type="protein sequence ID" value="NHC33888.1"/>
    <property type="molecule type" value="Genomic_DNA"/>
</dbReference>
<keyword evidence="2" id="KW-1185">Reference proteome</keyword>
<gene>
    <name evidence="1" type="ORF">QH73_0004285</name>
</gene>
<organism evidence="1 2">
    <name type="scientific">Scytonema millei VB511283</name>
    <dbReference type="NCBI Taxonomy" id="1245923"/>
    <lineage>
        <taxon>Bacteria</taxon>
        <taxon>Bacillati</taxon>
        <taxon>Cyanobacteriota</taxon>
        <taxon>Cyanophyceae</taxon>
        <taxon>Nostocales</taxon>
        <taxon>Scytonemataceae</taxon>
        <taxon>Scytonema</taxon>
    </lineage>
</organism>
<dbReference type="Proteomes" id="UP000031532">
    <property type="component" value="Unassembled WGS sequence"/>
</dbReference>
<proteinExistence type="predicted"/>
<accession>A0A9X5E333</accession>